<sequence>METDWGSGGAEDLYHGSGYSSQMPFNYNQLEGRFKQLQDEREAVQKKTFTKWVNSHLARVSCRITDLYMDLRDGRMLIKLLEVLSGEKLPKPTKGRMRIHCLENVDKALQFLKEQRVHLENMGSHDIVDGNHRLTLGLIWTIILRFQIQDISVVTEDNKEKRSAKDALLLWCQMKTAGYPNVNIHNFTTSWRDGMAFNALIHKHRPDLIDFDKLKKSNAHYNLQNAFNLAEQHLGLTKLLDPEDISVDHPDEKSVITYVVTYYHYFSKMKALKVEGKRIGKVLDNAIETEKMIEKYESLASDLLEWIEQTIIILNNRKFANSLVGVQQQLQAFNTYRTVEKPPKFTEKGNLEVLLFTIQSKMRANNQKVYMPREGKLISDINKAWERLEKAEHERELALRNELIRQEKLEQLARRFDRKAAMRETWLSENQRLVSQDNFGFDLQAVEAATKKHEAIETDIAAYEERVQAVVSVAKELEAENYHDIKRIAARKDNVLRLWDYLLELLKARRQRLEMNLGVQRVFQEMLYIMDWMDEMKMLLLSQDYGKHLLGVEDLLQKHALVEADIAIQADRVRAVNSNAQRFAVDDEGYKPCDPQVIRDRVAHLEFCYQELTQLAAERRARLEESRRLWKFFWEMAEEEGWIREKEQILSSDDVGKDLTGAVRLLSKHRALEDEMSGRAGHLQHTVREGQAMADAGHFGEAKIRERVADVQAQWAALEQLAAVRKARLEEACSLHQFQADADDVDAWMLDALRIVSSDDVGHDEFSTQALVKKHKDAAAEVASYRPVIDSLHEQAQALPDELAHSVDVSGRLAGIEERYKELTELTRLRKQALQDALALYKMFSEADACEVWIDEKEQWLNSMEIPEKLEDLEVIQHRFESLEPEMNNQASRVAVVNQIARQLIHSGHPSEKDIKAQQDKLNTRWSQFRDLVDQKKESLNSALGVQNYHLDCNETKSWIREKTKVIESTQDLGNDLTGVMALQRKLTGMERDLAAIEAKLGDLRGEAERLAAEHPEQAKAITDRLAEIGTVWEELKDTLQNREASLGEASKLQQFLRQLDDFQSWLSRTQTAIASEDMPNTLAEAEKLLAQHEGIKHEIDNYEEDYQKMRDMGEMVTQGQTDAQHMFLRQRLQALDTGWNELHKMWENRQNLLSQSHAYQLFLRDTKQAETFLNNQEYVLAHTEMPTTLEGAEAAIKKQEDFMTTMDANEEKINGVVEAGRRLASDGNINAEKIQERATSIDDRHKKNREAAVELLMRLKDNRDLQKFLQDCQEPLLCRHKKNREAAVELLMRLKDNRDLQKFLQDCQELSLWINEKMLTAQDMSYDEARNLHSKWLKHQAFMAELQSNKEWLDKIEKEGMQLVSEKPETEVVVKEKLAVLQTQWQELESTTQTKAQCLFDANKAELFTQSCADLDKWLASLEGQIQSDDYGKDLTSVNILLKKQQMLENQVEVRKREVEELQSQAHVLRQEGKDTDEVDGRREVVEKKFQELLDPLQKRKNFLTASREIHQFNRDVEDEILWVEERMPLATSTDHGHNLQTVQMLIKKNQTLQKEIQGHQPRCDDIFERSQSIVTVDSPSVEAIRARLAELQDLWNLLIQETAKRHERLEEAHQAQQYYFDAAEAEAWMSEQELYMMSEEKAKDEQSSVAMLKKHQILEQAVEDYAETVHQLSKTSRGLVADNHPESERIGMRQSQVDKLYAGLKDLSEERRGKLDERFRLFQLNREVDDLEQWIAEREVVAGSHELGQDYEHVTMLQERFREFARDTGNIGQERVDGVNRMADELINAGHADAATVAEWKDGLNEAWADLLELIDTRTQILAASYELHKFYHDVKEILSRILDKHKKLPEELGRDQNTVEALQRMHTTFEHDIQALGTQVRQLQEDATRLQSAYAGDKADDIQRRESEVLDAWRNLLEACEGRRARLLDTGDKFRFFNMVRDLMLWMEDVIRLIEAQEKPRDVSSVELLMNNHQGIKAEIDARNDSFTACIELGKSLLARKHYASEEIKEKLLQLTDKRKEMIDKWEDRWEWLRLILEVHQFSRDAGVAEAWLLGQEPYLSSKEVGQSVDEVEKLIKRHEAFEKSAATWEERFSALERLTTLELLEVRRRQEEEERRRKPPTPEPEQEIEPQQREGEQIAQNGLPSDQESPRDGVDGEIVNGVPERSSKEPSPVPSPSSGRRAKGSQSSTLPAKGQESPSAQLEGFLHRKHEFEGHNKKASNRSWHNVYCVINNQEMGFYKDNKNAGQGIPYHNEIPVSLKDAVCEVAVDYKKKKHVFKLRVTNGNEYLFQAKDDEEMNTWMQAIQNAVSGSSPSDKSDVTPSNQSTPASSRAHTLPATVTLTTESSPGKREKDKEKDKEKRFSLFSKKKQ</sequence>
<evidence type="ECO:0000313" key="1">
    <source>
        <dbReference type="EMBL" id="MCI4383220.1"/>
    </source>
</evidence>
<accession>A0ACC5WY68</accession>
<evidence type="ECO:0000313" key="2">
    <source>
        <dbReference type="Proteomes" id="UP000829447"/>
    </source>
</evidence>
<organism evidence="1 2">
    <name type="scientific">Pangasianodon gigas</name>
    <name type="common">Mekong giant catfish</name>
    <name type="synonym">Pangasius gigas</name>
    <dbReference type="NCBI Taxonomy" id="30993"/>
    <lineage>
        <taxon>Eukaryota</taxon>
        <taxon>Metazoa</taxon>
        <taxon>Chordata</taxon>
        <taxon>Craniata</taxon>
        <taxon>Vertebrata</taxon>
        <taxon>Euteleostomi</taxon>
        <taxon>Actinopterygii</taxon>
        <taxon>Neopterygii</taxon>
        <taxon>Teleostei</taxon>
        <taxon>Ostariophysi</taxon>
        <taxon>Siluriformes</taxon>
        <taxon>Pangasiidae</taxon>
        <taxon>Pangasianodon</taxon>
    </lineage>
</organism>
<dbReference type="EMBL" id="CM040464">
    <property type="protein sequence ID" value="MCI4383220.1"/>
    <property type="molecule type" value="Genomic_DNA"/>
</dbReference>
<gene>
    <name evidence="1" type="ORF">PGIGA_G00023810</name>
</gene>
<keyword evidence="2" id="KW-1185">Reference proteome</keyword>
<name>A0ACC5WY68_PANGG</name>
<proteinExistence type="predicted"/>
<comment type="caution">
    <text evidence="1">The sequence shown here is derived from an EMBL/GenBank/DDBJ whole genome shotgun (WGS) entry which is preliminary data.</text>
</comment>
<reference evidence="1 2" key="1">
    <citation type="journal article" date="2022" name="bioRxiv">
        <title>An ancient truncated duplication of the anti-Mullerian hormone receptor type 2 gene is a potential conserved master sex determinant in the Pangasiidae catfish family.</title>
        <authorList>
            <person name="Wen M."/>
            <person name="Pan Q."/>
            <person name="Jouanno E."/>
            <person name="Montfort J."/>
            <person name="Zahm M."/>
            <person name="Cabau C."/>
            <person name="Klopp C."/>
            <person name="Iampietro C."/>
            <person name="Roques C."/>
            <person name="Bouchez O."/>
            <person name="Castinel A."/>
            <person name="Donnadieu C."/>
            <person name="Parrinello H."/>
            <person name="Poncet C."/>
            <person name="Belmonte E."/>
            <person name="Gautier V."/>
            <person name="Avarre J.-C."/>
            <person name="Dugue R."/>
            <person name="Gustiano R."/>
            <person name="Ha T.T.T."/>
            <person name="Campet M."/>
            <person name="Sriphairoj K."/>
            <person name="Ribolli J."/>
            <person name="de Almeida F.L."/>
            <person name="Desvignes T."/>
            <person name="Postlethwait J.H."/>
            <person name="Bucao C.F."/>
            <person name="Robinson-Rechavi M."/>
            <person name="Bobe J."/>
            <person name="Herpin A."/>
            <person name="Guiguen Y."/>
        </authorList>
    </citation>
    <scope>NUCLEOTIDE SEQUENCE [LARGE SCALE GENOMIC DNA]</scope>
    <source>
        <strain evidence="1">YG-Dec2019</strain>
    </source>
</reference>
<dbReference type="Proteomes" id="UP000829447">
    <property type="component" value="Linkage Group LG11"/>
</dbReference>
<protein>
    <submittedName>
        <fullName evidence="1">Uncharacterized protein</fullName>
    </submittedName>
</protein>